<accession>A0A8J6DYR6</accession>
<dbReference type="Proteomes" id="UP000717585">
    <property type="component" value="Unassembled WGS sequence"/>
</dbReference>
<comment type="caution">
    <text evidence="1">The sequence shown here is derived from an EMBL/GenBank/DDBJ whole genome shotgun (WGS) entry which is preliminary data.</text>
</comment>
<dbReference type="EMBL" id="JAHDYR010000067">
    <property type="protein sequence ID" value="KAG9389723.1"/>
    <property type="molecule type" value="Genomic_DNA"/>
</dbReference>
<sequence length="279" mass="30912">MADRHTMDHALKEPKKDFVTAFISHAVARSLHLSEYAGVGKAAFIGGMSGLSTALFFTAPTTSDELQKFLAVSRGVFNSSAFVQASDALFRVPFLTPQCRRGNFRNFYTHSFFCGAAVGVSGELWSNYVYGAPHHVTWANIVITNALGNMMWDTFFHASCAVGRRVRGAFPAIPQLPVAVLSLIMGGVGGSFGANLASYGMHKYYHVMADRGSARNKDLHDRMVAYYGFEHEPVIRDWAFACMRKCMNSAVYFTVFGTLTDGMDRLGKRLFRPMNRKNI</sequence>
<proteinExistence type="predicted"/>
<organism evidence="1 2">
    <name type="scientific">Carpediemonas membranifera</name>
    <dbReference type="NCBI Taxonomy" id="201153"/>
    <lineage>
        <taxon>Eukaryota</taxon>
        <taxon>Metamonada</taxon>
        <taxon>Carpediemonas-like organisms</taxon>
        <taxon>Carpediemonas</taxon>
    </lineage>
</organism>
<evidence type="ECO:0000313" key="1">
    <source>
        <dbReference type="EMBL" id="KAG9389723.1"/>
    </source>
</evidence>
<name>A0A8J6DYR6_9EUKA</name>
<dbReference type="AlphaFoldDB" id="A0A8J6DYR6"/>
<evidence type="ECO:0000313" key="2">
    <source>
        <dbReference type="Proteomes" id="UP000717585"/>
    </source>
</evidence>
<reference evidence="1" key="1">
    <citation type="submission" date="2021-05" db="EMBL/GenBank/DDBJ databases">
        <title>A free-living protist that lacks canonical eukaryotic 1 DNA replication and segregation systems.</title>
        <authorList>
            <person name="Salas-Leiva D.E."/>
            <person name="Tromer E.C."/>
            <person name="Curtis B.A."/>
            <person name="Jerlstrom-Hultqvist J."/>
            <person name="Kolisko M."/>
            <person name="Yi Z."/>
            <person name="Salas-Leiva J.S."/>
            <person name="Gallot-Lavallee L."/>
            <person name="Kops G.J.P.L."/>
            <person name="Archibald J.M."/>
            <person name="Simpson A.G.B."/>
            <person name="Roger A.J."/>
        </authorList>
    </citation>
    <scope>NUCLEOTIDE SEQUENCE</scope>
    <source>
        <strain evidence="1">BICM</strain>
    </source>
</reference>
<keyword evidence="2" id="KW-1185">Reference proteome</keyword>
<gene>
    <name evidence="1" type="ORF">J8273_8397</name>
</gene>
<protein>
    <submittedName>
        <fullName evidence="1">Uncharacterized protein</fullName>
    </submittedName>
</protein>